<feature type="repeat" description="ANK" evidence="3">
    <location>
        <begin position="45"/>
        <end position="77"/>
    </location>
</feature>
<dbReference type="EMBL" id="CAJZBQ010000033">
    <property type="protein sequence ID" value="CAG9323297.1"/>
    <property type="molecule type" value="Genomic_DNA"/>
</dbReference>
<organism evidence="4 5">
    <name type="scientific">Blepharisma stoltei</name>
    <dbReference type="NCBI Taxonomy" id="1481888"/>
    <lineage>
        <taxon>Eukaryota</taxon>
        <taxon>Sar</taxon>
        <taxon>Alveolata</taxon>
        <taxon>Ciliophora</taxon>
        <taxon>Postciliodesmatophora</taxon>
        <taxon>Heterotrichea</taxon>
        <taxon>Heterotrichida</taxon>
        <taxon>Blepharismidae</taxon>
        <taxon>Blepharisma</taxon>
    </lineage>
</organism>
<keyword evidence="5" id="KW-1185">Reference proteome</keyword>
<dbReference type="PROSITE" id="PS50297">
    <property type="entry name" value="ANK_REP_REGION"/>
    <property type="match status" value="1"/>
</dbReference>
<dbReference type="AlphaFoldDB" id="A0AAU9JDZ9"/>
<keyword evidence="2 3" id="KW-0040">ANK repeat</keyword>
<protein>
    <submittedName>
        <fullName evidence="4">Uncharacterized protein</fullName>
    </submittedName>
</protein>
<dbReference type="SUPFAM" id="SSF47473">
    <property type="entry name" value="EF-hand"/>
    <property type="match status" value="1"/>
</dbReference>
<dbReference type="Proteomes" id="UP001162131">
    <property type="component" value="Unassembled WGS sequence"/>
</dbReference>
<gene>
    <name evidence="4" type="ORF">BSTOLATCC_MIC33197</name>
</gene>
<proteinExistence type="predicted"/>
<dbReference type="InterPro" id="IPR011992">
    <property type="entry name" value="EF-hand-dom_pair"/>
</dbReference>
<evidence type="ECO:0000256" key="2">
    <source>
        <dbReference type="ARBA" id="ARBA00023043"/>
    </source>
</evidence>
<dbReference type="InterPro" id="IPR036770">
    <property type="entry name" value="Ankyrin_rpt-contain_sf"/>
</dbReference>
<dbReference type="InterPro" id="IPR002110">
    <property type="entry name" value="Ankyrin_rpt"/>
</dbReference>
<name>A0AAU9JDZ9_9CILI</name>
<dbReference type="Gene3D" id="1.25.40.20">
    <property type="entry name" value="Ankyrin repeat-containing domain"/>
    <property type="match status" value="1"/>
</dbReference>
<feature type="repeat" description="ANK" evidence="3">
    <location>
        <begin position="78"/>
        <end position="110"/>
    </location>
</feature>
<dbReference type="SUPFAM" id="SSF48403">
    <property type="entry name" value="Ankyrin repeat"/>
    <property type="match status" value="1"/>
</dbReference>
<dbReference type="Pfam" id="PF12796">
    <property type="entry name" value="Ank_2"/>
    <property type="match status" value="1"/>
</dbReference>
<dbReference type="PANTHER" id="PTHR24171">
    <property type="entry name" value="ANKYRIN REPEAT DOMAIN-CONTAINING PROTEIN 39-RELATED"/>
    <property type="match status" value="1"/>
</dbReference>
<evidence type="ECO:0000313" key="5">
    <source>
        <dbReference type="Proteomes" id="UP001162131"/>
    </source>
</evidence>
<evidence type="ECO:0000256" key="3">
    <source>
        <dbReference type="PROSITE-ProRule" id="PRU00023"/>
    </source>
</evidence>
<sequence>MVEESKSPIRQTLDDQLISAIQKGSIDDIKKLINQGVDLNHKDRNGSTAIYSCSNDEQLNIARFLLSQGSALNISNIRGNTPLHIAVERGSKEIILLFMLNNADPSAVNANGQKPEDLNQEMKPLLWAINKDRDSYRLLNENQRKRLNQIFDDIDGDGTGQLDIAKSTKFNRFLEDDLPEDAARKDASDFIRDVSICKPGKVNLDEWLFSFSKLAAEMGSESIDQFIEDYERRIKEKGKFADFRVRD</sequence>
<evidence type="ECO:0000313" key="4">
    <source>
        <dbReference type="EMBL" id="CAG9323297.1"/>
    </source>
</evidence>
<reference evidence="4" key="1">
    <citation type="submission" date="2021-09" db="EMBL/GenBank/DDBJ databases">
        <authorList>
            <consortium name="AG Swart"/>
            <person name="Singh M."/>
            <person name="Singh A."/>
            <person name="Seah K."/>
            <person name="Emmerich C."/>
        </authorList>
    </citation>
    <scope>NUCLEOTIDE SEQUENCE</scope>
    <source>
        <strain evidence="4">ATCC30299</strain>
    </source>
</reference>
<evidence type="ECO:0000256" key="1">
    <source>
        <dbReference type="ARBA" id="ARBA00022737"/>
    </source>
</evidence>
<accession>A0AAU9JDZ9</accession>
<keyword evidence="1" id="KW-0677">Repeat</keyword>
<dbReference type="Gene3D" id="1.10.238.10">
    <property type="entry name" value="EF-hand"/>
    <property type="match status" value="1"/>
</dbReference>
<comment type="caution">
    <text evidence="4">The sequence shown here is derived from an EMBL/GenBank/DDBJ whole genome shotgun (WGS) entry which is preliminary data.</text>
</comment>
<dbReference type="SMART" id="SM00248">
    <property type="entry name" value="ANK"/>
    <property type="match status" value="3"/>
</dbReference>
<dbReference type="PROSITE" id="PS50088">
    <property type="entry name" value="ANK_REPEAT"/>
    <property type="match status" value="2"/>
</dbReference>